<keyword evidence="10" id="KW-1185">Reference proteome</keyword>
<evidence type="ECO:0000256" key="4">
    <source>
        <dbReference type="ARBA" id="ARBA00022679"/>
    </source>
</evidence>
<organism evidence="9 10">
    <name type="scientific">Litoribacillus peritrichatus</name>
    <dbReference type="NCBI Taxonomy" id="718191"/>
    <lineage>
        <taxon>Bacteria</taxon>
        <taxon>Pseudomonadati</taxon>
        <taxon>Pseudomonadota</taxon>
        <taxon>Gammaproteobacteria</taxon>
        <taxon>Oceanospirillales</taxon>
        <taxon>Oceanospirillaceae</taxon>
        <taxon>Litoribacillus</taxon>
    </lineage>
</organism>
<comment type="catalytic activity">
    <reaction evidence="6">
        <text>guanosine(2069) in 23S rRNA + S-adenosyl-L-methionine = N(2)-methylguanosine(2069) in 23S rRNA + S-adenosyl-L-homocysteine + H(+)</text>
        <dbReference type="Rhea" id="RHEA:43772"/>
        <dbReference type="Rhea" id="RHEA-COMP:10688"/>
        <dbReference type="Rhea" id="RHEA-COMP:10689"/>
        <dbReference type="ChEBI" id="CHEBI:15378"/>
        <dbReference type="ChEBI" id="CHEBI:57856"/>
        <dbReference type="ChEBI" id="CHEBI:59789"/>
        <dbReference type="ChEBI" id="CHEBI:74269"/>
        <dbReference type="ChEBI" id="CHEBI:74481"/>
        <dbReference type="EC" id="2.1.1.264"/>
    </reaction>
</comment>
<dbReference type="InterPro" id="IPR017244">
    <property type="entry name" value="23SrRNA_methyltr_KL"/>
</dbReference>
<keyword evidence="1 6" id="KW-0963">Cytoplasm</keyword>
<dbReference type="Gene3D" id="3.40.50.150">
    <property type="entry name" value="Vaccinia Virus protein VP39"/>
    <property type="match status" value="2"/>
</dbReference>
<dbReference type="Proteomes" id="UP001501565">
    <property type="component" value="Unassembled WGS sequence"/>
</dbReference>
<reference evidence="10" key="1">
    <citation type="journal article" date="2019" name="Int. J. Syst. Evol. Microbiol.">
        <title>The Global Catalogue of Microorganisms (GCM) 10K type strain sequencing project: providing services to taxonomists for standard genome sequencing and annotation.</title>
        <authorList>
            <consortium name="The Broad Institute Genomics Platform"/>
            <consortium name="The Broad Institute Genome Sequencing Center for Infectious Disease"/>
            <person name="Wu L."/>
            <person name="Ma J."/>
        </authorList>
    </citation>
    <scope>NUCLEOTIDE SEQUENCE [LARGE SCALE GENOMIC DNA]</scope>
    <source>
        <strain evidence="10">JCM 17551</strain>
    </source>
</reference>
<protein>
    <recommendedName>
        <fullName evidence="6">Ribosomal RNA large subunit methyltransferase K/L</fullName>
    </recommendedName>
    <domain>
        <recommendedName>
            <fullName evidence="6">23S rRNA m2G2445 methyltransferase</fullName>
            <ecNumber evidence="6">2.1.1.173</ecNumber>
        </recommendedName>
        <alternativeName>
            <fullName evidence="6">rRNA (guanine-N(2)-)-methyltransferase RlmL</fullName>
        </alternativeName>
    </domain>
    <domain>
        <recommendedName>
            <fullName evidence="6">23S rRNA m7G2069 methyltransferase</fullName>
            <ecNumber evidence="6">2.1.1.264</ecNumber>
        </recommendedName>
        <alternativeName>
            <fullName evidence="6">rRNA (guanine-N(7)-)-methyltransferase RlmK</fullName>
        </alternativeName>
    </domain>
</protein>
<dbReference type="Pfam" id="PF02926">
    <property type="entry name" value="THUMP"/>
    <property type="match status" value="1"/>
</dbReference>
<accession>A0ABP7MD60</accession>
<evidence type="ECO:0000256" key="6">
    <source>
        <dbReference type="HAMAP-Rule" id="MF_01858"/>
    </source>
</evidence>
<evidence type="ECO:0000256" key="7">
    <source>
        <dbReference type="PROSITE-ProRule" id="PRU00529"/>
    </source>
</evidence>
<dbReference type="InterPro" id="IPR004114">
    <property type="entry name" value="THUMP_dom"/>
</dbReference>
<dbReference type="SUPFAM" id="SSF53335">
    <property type="entry name" value="S-adenosyl-L-methionine-dependent methyltransferases"/>
    <property type="match status" value="2"/>
</dbReference>
<dbReference type="PROSITE" id="PS01261">
    <property type="entry name" value="UPF0020"/>
    <property type="match status" value="1"/>
</dbReference>
<keyword evidence="2 6" id="KW-0698">rRNA processing</keyword>
<evidence type="ECO:0000313" key="9">
    <source>
        <dbReference type="EMBL" id="GAA3920636.1"/>
    </source>
</evidence>
<comment type="catalytic activity">
    <reaction evidence="6">
        <text>guanosine(2445) in 23S rRNA + S-adenosyl-L-methionine = N(2)-methylguanosine(2445) in 23S rRNA + S-adenosyl-L-homocysteine + H(+)</text>
        <dbReference type="Rhea" id="RHEA:42740"/>
        <dbReference type="Rhea" id="RHEA-COMP:10215"/>
        <dbReference type="Rhea" id="RHEA-COMP:10216"/>
        <dbReference type="ChEBI" id="CHEBI:15378"/>
        <dbReference type="ChEBI" id="CHEBI:57856"/>
        <dbReference type="ChEBI" id="CHEBI:59789"/>
        <dbReference type="ChEBI" id="CHEBI:74269"/>
        <dbReference type="ChEBI" id="CHEBI:74481"/>
        <dbReference type="EC" id="2.1.1.173"/>
    </reaction>
</comment>
<evidence type="ECO:0000313" key="10">
    <source>
        <dbReference type="Proteomes" id="UP001501565"/>
    </source>
</evidence>
<keyword evidence="4 6" id="KW-0808">Transferase</keyword>
<dbReference type="Gene3D" id="3.30.750.80">
    <property type="entry name" value="RNA methyltransferase domain (HRMD) like"/>
    <property type="match status" value="1"/>
</dbReference>
<evidence type="ECO:0000259" key="8">
    <source>
        <dbReference type="PROSITE" id="PS51165"/>
    </source>
</evidence>
<dbReference type="InterPro" id="IPR000241">
    <property type="entry name" value="RlmKL-like_Mtase"/>
</dbReference>
<dbReference type="NCBIfam" id="NF008748">
    <property type="entry name" value="PRK11783.1"/>
    <property type="match status" value="1"/>
</dbReference>
<dbReference type="HAMAP" id="MF_01858">
    <property type="entry name" value="23SrRNA_methyltr_KL"/>
    <property type="match status" value="1"/>
</dbReference>
<keyword evidence="7" id="KW-0694">RNA-binding</keyword>
<comment type="function">
    <text evidence="6">Specifically methylates the guanine in position 2445 (m2G2445) and the guanine in position 2069 (m7G2069) of 23S rRNA.</text>
</comment>
<dbReference type="SMART" id="SM00981">
    <property type="entry name" value="THUMP"/>
    <property type="match status" value="1"/>
</dbReference>
<dbReference type="CDD" id="cd02440">
    <property type="entry name" value="AdoMet_MTases"/>
    <property type="match status" value="2"/>
</dbReference>
<sequence>MQTHKLVISCPPGVEGLLLDEVAELIGVKGKETPRAVLLEATLEQAYKLCLWSRLASRVLLQIAESEAETADDIYQICVTVPWQEHFTSSNTFRIDFVGTNRSVKNSQFGAFRIKDAIVDTFNAVEGTRPSVDKDTPDIRVHGFLKKGNFQLFINISGESLHRRGYRPSAGMAPMKENLAAAVLVRAGWNAQDADWDQLVDPMCGSGTLLIEAALMKGNIAPGLLRQRFGFEYWAGHDESVWEEVVAEAKQARAEGTSNLKAIYYGTDQDSKVVHRAKDNARKAGVAQFIHFRTGDFQSFTPNPCERGLLVTNPPYGERLEEKHDVAKLYQQLGVTFLDKYEGYQAAIYAGNWELAKGLPWVPFKQYKLKNGAIETRLLLFKLLREKAIQGLIKEDGSLSEGSLMLANRIRKNLKKLKSWLKQTQISCYRVYDADLPEYAVAVDVYDGRVHIQEYAPPKTIPLHKAQQRLADAIDAVAEVFELNTHDVHVKQRARQSGKSQYEKMDSQGNFFQVQEGEATLKVNLSDYLDTGLFLDHRPVRAWMAKQAKDKRFLNLFAYTGVASVQCALSGAKEVTTIDMSSTYLNWACDNFELNRLEGEQYRFVKADCMDWLANASGEFDVIFMDPPSFSNSKKMEGVLDIQRDHASLIQNAMKLLSKDGVLVFSNNLRSFKLEENELTNFAVQDVTKRSIPKDFERRQNIHRCWLICHSSEAIKNYKF</sequence>
<comment type="similarity">
    <text evidence="6">Belongs to the methyltransferase superfamily. RlmKL family.</text>
</comment>
<dbReference type="CDD" id="cd11715">
    <property type="entry name" value="THUMP_AdoMetMT"/>
    <property type="match status" value="1"/>
</dbReference>
<dbReference type="PANTHER" id="PTHR47313">
    <property type="entry name" value="RIBOSOMAL RNA LARGE SUBUNIT METHYLTRANSFERASE K/L"/>
    <property type="match status" value="1"/>
</dbReference>
<keyword evidence="5 6" id="KW-0949">S-adenosyl-L-methionine</keyword>
<proteinExistence type="inferred from homology"/>
<feature type="domain" description="THUMP" evidence="8">
    <location>
        <begin position="45"/>
        <end position="156"/>
    </location>
</feature>
<dbReference type="RefSeq" id="WP_344797153.1">
    <property type="nucleotide sequence ID" value="NZ_BAABBN010000004.1"/>
</dbReference>
<dbReference type="PROSITE" id="PS00092">
    <property type="entry name" value="N6_MTASE"/>
    <property type="match status" value="1"/>
</dbReference>
<keyword evidence="3 6" id="KW-0489">Methyltransferase</keyword>
<dbReference type="Pfam" id="PF10672">
    <property type="entry name" value="Methyltrans_SAM"/>
    <property type="match status" value="1"/>
</dbReference>
<dbReference type="InterPro" id="IPR029063">
    <property type="entry name" value="SAM-dependent_MTases_sf"/>
</dbReference>
<dbReference type="EC" id="2.1.1.264" evidence="6"/>
<dbReference type="InterPro" id="IPR002052">
    <property type="entry name" value="DNA_methylase_N6_adenine_CS"/>
</dbReference>
<dbReference type="InterPro" id="IPR019614">
    <property type="entry name" value="SAM-dep_methyl-trfase"/>
</dbReference>
<evidence type="ECO:0000256" key="2">
    <source>
        <dbReference type="ARBA" id="ARBA00022552"/>
    </source>
</evidence>
<comment type="caution">
    <text evidence="9">The sequence shown here is derived from an EMBL/GenBank/DDBJ whole genome shotgun (WGS) entry which is preliminary data.</text>
</comment>
<evidence type="ECO:0000256" key="5">
    <source>
        <dbReference type="ARBA" id="ARBA00022691"/>
    </source>
</evidence>
<dbReference type="Pfam" id="PF01170">
    <property type="entry name" value="UPF0020"/>
    <property type="match status" value="1"/>
</dbReference>
<dbReference type="PANTHER" id="PTHR47313:SF1">
    <property type="entry name" value="RIBOSOMAL RNA LARGE SUBUNIT METHYLTRANSFERASE K_L"/>
    <property type="match status" value="1"/>
</dbReference>
<dbReference type="PIRSF" id="PIRSF037618">
    <property type="entry name" value="RNA_Mtase_bacteria_prd"/>
    <property type="match status" value="1"/>
</dbReference>
<comment type="subcellular location">
    <subcellularLocation>
        <location evidence="6">Cytoplasm</location>
    </subcellularLocation>
</comment>
<dbReference type="Pfam" id="PF22020">
    <property type="entry name" value="RlmL_1st"/>
    <property type="match status" value="1"/>
</dbReference>
<evidence type="ECO:0000256" key="3">
    <source>
        <dbReference type="ARBA" id="ARBA00022603"/>
    </source>
</evidence>
<gene>
    <name evidence="9" type="primary">rlmKL</name>
    <name evidence="6" type="synonym">rlmL</name>
    <name evidence="9" type="ORF">GCM10022277_15380</name>
</gene>
<dbReference type="InterPro" id="IPR054170">
    <property type="entry name" value="RlmL_1st"/>
</dbReference>
<name>A0ABP7MD60_9GAMM</name>
<dbReference type="EC" id="2.1.1.173" evidence="6"/>
<dbReference type="PROSITE" id="PS51165">
    <property type="entry name" value="THUMP"/>
    <property type="match status" value="1"/>
</dbReference>
<dbReference type="EMBL" id="BAABBN010000004">
    <property type="protein sequence ID" value="GAA3920636.1"/>
    <property type="molecule type" value="Genomic_DNA"/>
</dbReference>
<dbReference type="InterPro" id="IPR053943">
    <property type="entry name" value="RlmKL-like_Mtase_CS"/>
</dbReference>
<dbReference type="Gene3D" id="3.30.2130.30">
    <property type="match status" value="1"/>
</dbReference>
<evidence type="ECO:0000256" key="1">
    <source>
        <dbReference type="ARBA" id="ARBA00022490"/>
    </source>
</evidence>